<dbReference type="PANTHER" id="PTHR33295:SF18">
    <property type="entry name" value="AAA+ ATPASE DOMAIN-CONTAINING PROTEIN"/>
    <property type="match status" value="1"/>
</dbReference>
<feature type="domain" description="DUF4143" evidence="2">
    <location>
        <begin position="223"/>
        <end position="352"/>
    </location>
</feature>
<proteinExistence type="predicted"/>
<dbReference type="GO" id="GO:0005524">
    <property type="term" value="F:ATP binding"/>
    <property type="evidence" value="ECO:0007669"/>
    <property type="project" value="UniProtKB-KW"/>
</dbReference>
<dbReference type="SUPFAM" id="SSF52540">
    <property type="entry name" value="P-loop containing nucleoside triphosphate hydrolases"/>
    <property type="match status" value="1"/>
</dbReference>
<dbReference type="PANTHER" id="PTHR33295">
    <property type="entry name" value="ATPASE"/>
    <property type="match status" value="1"/>
</dbReference>
<dbReference type="Pfam" id="PF13173">
    <property type="entry name" value="AAA_14"/>
    <property type="match status" value="1"/>
</dbReference>
<keyword evidence="3" id="KW-0067">ATP-binding</keyword>
<reference evidence="3 4" key="1">
    <citation type="submission" date="2020-03" db="EMBL/GenBank/DDBJ databases">
        <title>Genomic analysis of Bacteroides faecium CBA7301.</title>
        <authorList>
            <person name="Kim J."/>
            <person name="Roh S.W."/>
        </authorList>
    </citation>
    <scope>NUCLEOTIDE SEQUENCE [LARGE SCALE GENOMIC DNA]</scope>
    <source>
        <strain evidence="3 4">CBA7301</strain>
    </source>
</reference>
<organism evidence="3 4">
    <name type="scientific">Bacteroides faecium</name>
    <dbReference type="NCBI Taxonomy" id="2715212"/>
    <lineage>
        <taxon>Bacteria</taxon>
        <taxon>Pseudomonadati</taxon>
        <taxon>Bacteroidota</taxon>
        <taxon>Bacteroidia</taxon>
        <taxon>Bacteroidales</taxon>
        <taxon>Bacteroidaceae</taxon>
        <taxon>Bacteroides</taxon>
    </lineage>
</organism>
<dbReference type="AlphaFoldDB" id="A0A6H0KVZ8"/>
<dbReference type="InterPro" id="IPR041682">
    <property type="entry name" value="AAA_14"/>
</dbReference>
<protein>
    <submittedName>
        <fullName evidence="3">ATP-binding protein</fullName>
    </submittedName>
</protein>
<evidence type="ECO:0000313" key="3">
    <source>
        <dbReference type="EMBL" id="QIU97323.1"/>
    </source>
</evidence>
<evidence type="ECO:0000259" key="1">
    <source>
        <dbReference type="Pfam" id="PF13173"/>
    </source>
</evidence>
<sequence length="420" mass="49653">MDKELIKLIIGENQEFVQNIKYMQRPFKFEDKGNYVFLGIRRAGKSYLMYQRIHELLAAGHQIEEFLYINFEDERFTGLKSGELDDIKRAYEETFPYQPIFFLDEIQIVPGWEKFVRRLADKGYHVYVTGSNAQMLSNEIATTLGGRFLIQQVYPFSFEEFLSMHEIYLKPNWLYSPSARNEVIRTFDTYFYNGGFPELRMFEDKRSWLSGLYQKIFFGDLVARYALRNTDSMRLLIKKLAESVMQPSSYNRLKNIVSSAGESIGVKTIIDYVGYLKQTWLIFSIENYAARFAERETNQKYYFIDNGILNLFIFKPETLLLENLIAVTLHRSFGEGVYFYHQNIEVDFYLPEKDWLIQASYNITDSQTMEREVNALVKAANFLKAQKLQVVTRNDERVIQRNELTIEVVPIWKWLTEIQL</sequence>
<gene>
    <name evidence="3" type="ORF">BacF7301_25600</name>
</gene>
<evidence type="ECO:0000313" key="4">
    <source>
        <dbReference type="Proteomes" id="UP000501780"/>
    </source>
</evidence>
<dbReference type="Proteomes" id="UP000501780">
    <property type="component" value="Chromosome"/>
</dbReference>
<dbReference type="Pfam" id="PF13635">
    <property type="entry name" value="DUF4143"/>
    <property type="match status" value="1"/>
</dbReference>
<keyword evidence="3" id="KW-0547">Nucleotide-binding</keyword>
<dbReference type="KEGG" id="bfc:BacF7301_25600"/>
<dbReference type="RefSeq" id="WP_167967018.1">
    <property type="nucleotide sequence ID" value="NZ_CP050831.1"/>
</dbReference>
<accession>A0A6H0KVZ8</accession>
<dbReference type="InterPro" id="IPR027417">
    <property type="entry name" value="P-loop_NTPase"/>
</dbReference>
<dbReference type="InterPro" id="IPR025420">
    <property type="entry name" value="DUF4143"/>
</dbReference>
<name>A0A6H0KVZ8_9BACE</name>
<dbReference type="EMBL" id="CP050831">
    <property type="protein sequence ID" value="QIU97323.1"/>
    <property type="molecule type" value="Genomic_DNA"/>
</dbReference>
<evidence type="ECO:0000259" key="2">
    <source>
        <dbReference type="Pfam" id="PF13635"/>
    </source>
</evidence>
<keyword evidence="4" id="KW-1185">Reference proteome</keyword>
<feature type="domain" description="AAA" evidence="1">
    <location>
        <begin position="35"/>
        <end position="162"/>
    </location>
</feature>